<protein>
    <submittedName>
        <fullName evidence="5">AraC-like DNA-binding protein</fullName>
    </submittedName>
</protein>
<evidence type="ECO:0000256" key="2">
    <source>
        <dbReference type="ARBA" id="ARBA00023125"/>
    </source>
</evidence>
<dbReference type="AlphaFoldDB" id="A0A7W8XY92"/>
<dbReference type="InterPro" id="IPR018062">
    <property type="entry name" value="HTH_AraC-typ_CS"/>
</dbReference>
<dbReference type="InterPro" id="IPR018060">
    <property type="entry name" value="HTH_AraC"/>
</dbReference>
<dbReference type="GO" id="GO:0003700">
    <property type="term" value="F:DNA-binding transcription factor activity"/>
    <property type="evidence" value="ECO:0007669"/>
    <property type="project" value="InterPro"/>
</dbReference>
<dbReference type="PROSITE" id="PS00041">
    <property type="entry name" value="HTH_ARAC_FAMILY_1"/>
    <property type="match status" value="1"/>
</dbReference>
<name>A0A7W8XY92_9HYPH</name>
<reference evidence="5 6" key="1">
    <citation type="submission" date="2020-08" db="EMBL/GenBank/DDBJ databases">
        <title>Genomic Encyclopedia of Type Strains, Phase IV (KMG-V): Genome sequencing to study the core and pangenomes of soil and plant-associated prokaryotes.</title>
        <authorList>
            <person name="Whitman W."/>
        </authorList>
    </citation>
    <scope>NUCLEOTIDE SEQUENCE [LARGE SCALE GENOMIC DNA]</scope>
    <source>
        <strain evidence="5 6">SEMIA 4064</strain>
    </source>
</reference>
<keyword evidence="3" id="KW-0804">Transcription</keyword>
<dbReference type="GO" id="GO:0043565">
    <property type="term" value="F:sequence-specific DNA binding"/>
    <property type="evidence" value="ECO:0007669"/>
    <property type="project" value="InterPro"/>
</dbReference>
<dbReference type="Pfam" id="PF12833">
    <property type="entry name" value="HTH_18"/>
    <property type="match status" value="1"/>
</dbReference>
<dbReference type="PANTHER" id="PTHR46796:SF12">
    <property type="entry name" value="HTH-TYPE DNA-BINDING TRANSCRIPTIONAL ACTIVATOR EUTR"/>
    <property type="match status" value="1"/>
</dbReference>
<dbReference type="InterPro" id="IPR050204">
    <property type="entry name" value="AraC_XylS_family_regulators"/>
</dbReference>
<comment type="caution">
    <text evidence="5">The sequence shown here is derived from an EMBL/GenBank/DDBJ whole genome shotgun (WGS) entry which is preliminary data.</text>
</comment>
<evidence type="ECO:0000313" key="5">
    <source>
        <dbReference type="EMBL" id="MBB5577793.1"/>
    </source>
</evidence>
<sequence length="378" mass="42142">MSIAEITAERANLSTYDQTWLKHITNDAQILLVSSGGGRQAGKHKQWQDLGFGLTEIFVAKLEEASLTAEEIAYWLSDNKERDNHVPLNRGARDLFAFSMQGVDGFVGWSGSSETKRDFSVTVERDDFMFFFEHSTYCQLTTGNIRHIVCPGSGVLTTADRYSGIEIGEKSIGEGFVVSRNAVMSALTNTYECFAPADFEFVAQHAAVDGAMPQLLTLMRFFRDEICANQNLKASPIALASFQEALALLMVQNLPHSLSHRKSPGCSIAPKQVRRAVEFARTHANAPITLADMAAAADVSVRALQTNFRRFYNETPMEHLRRLRLEGARNDIKNAPPLATIAEIASRWGFTHLGRFSLQYKEAFGTLPSLDLRRERKK</sequence>
<dbReference type="Gene3D" id="1.10.10.60">
    <property type="entry name" value="Homeodomain-like"/>
    <property type="match status" value="1"/>
</dbReference>
<dbReference type="SUPFAM" id="SSF46689">
    <property type="entry name" value="Homeodomain-like"/>
    <property type="match status" value="1"/>
</dbReference>
<dbReference type="EMBL" id="JACHBI010000025">
    <property type="protein sequence ID" value="MBB5577793.1"/>
    <property type="molecule type" value="Genomic_DNA"/>
</dbReference>
<accession>A0A7W8XY92</accession>
<gene>
    <name evidence="5" type="ORF">GGD50_006448</name>
</gene>
<dbReference type="SMART" id="SM00342">
    <property type="entry name" value="HTH_ARAC"/>
    <property type="match status" value="1"/>
</dbReference>
<dbReference type="PROSITE" id="PS01124">
    <property type="entry name" value="HTH_ARAC_FAMILY_2"/>
    <property type="match status" value="1"/>
</dbReference>
<keyword evidence="2 5" id="KW-0238">DNA-binding</keyword>
<evidence type="ECO:0000313" key="6">
    <source>
        <dbReference type="Proteomes" id="UP000549882"/>
    </source>
</evidence>
<feature type="domain" description="HTH araC/xylS-type" evidence="4">
    <location>
        <begin position="274"/>
        <end position="374"/>
    </location>
</feature>
<keyword evidence="6" id="KW-1185">Reference proteome</keyword>
<evidence type="ECO:0000256" key="3">
    <source>
        <dbReference type="ARBA" id="ARBA00023163"/>
    </source>
</evidence>
<dbReference type="RefSeq" id="WP_246451650.1">
    <property type="nucleotide sequence ID" value="NZ_JACHBI010000025.1"/>
</dbReference>
<evidence type="ECO:0000259" key="4">
    <source>
        <dbReference type="PROSITE" id="PS01124"/>
    </source>
</evidence>
<organism evidence="5 6">
    <name type="scientific">Rhizobium paranaense</name>
    <dbReference type="NCBI Taxonomy" id="1650438"/>
    <lineage>
        <taxon>Bacteria</taxon>
        <taxon>Pseudomonadati</taxon>
        <taxon>Pseudomonadota</taxon>
        <taxon>Alphaproteobacteria</taxon>
        <taxon>Hyphomicrobiales</taxon>
        <taxon>Rhizobiaceae</taxon>
        <taxon>Rhizobium/Agrobacterium group</taxon>
        <taxon>Rhizobium</taxon>
    </lineage>
</organism>
<dbReference type="InterPro" id="IPR009057">
    <property type="entry name" value="Homeodomain-like_sf"/>
</dbReference>
<evidence type="ECO:0000256" key="1">
    <source>
        <dbReference type="ARBA" id="ARBA00023015"/>
    </source>
</evidence>
<keyword evidence="1" id="KW-0805">Transcription regulation</keyword>
<proteinExistence type="predicted"/>
<dbReference type="PANTHER" id="PTHR46796">
    <property type="entry name" value="HTH-TYPE TRANSCRIPTIONAL ACTIVATOR RHAS-RELATED"/>
    <property type="match status" value="1"/>
</dbReference>
<dbReference type="Proteomes" id="UP000549882">
    <property type="component" value="Unassembled WGS sequence"/>
</dbReference>